<evidence type="ECO:0000256" key="2">
    <source>
        <dbReference type="SAM" id="SignalP"/>
    </source>
</evidence>
<dbReference type="STRING" id="1198114.AciX9_3518"/>
<proteinExistence type="predicted"/>
<dbReference type="KEGG" id="acm:AciX9_3518"/>
<dbReference type="InterPro" id="IPR011050">
    <property type="entry name" value="Pectin_lyase_fold/virulence"/>
</dbReference>
<dbReference type="AlphaFoldDB" id="E8X415"/>
<gene>
    <name evidence="4" type="ordered locus">AciX9_3518</name>
</gene>
<dbReference type="InterPro" id="IPR046265">
    <property type="entry name" value="DUF6298"/>
</dbReference>
<protein>
    <recommendedName>
        <fullName evidence="3">DUF6298 domain-containing protein</fullName>
    </recommendedName>
</protein>
<feature type="signal peptide" evidence="2">
    <location>
        <begin position="1"/>
        <end position="22"/>
    </location>
</feature>
<dbReference type="Gene3D" id="2.160.20.10">
    <property type="entry name" value="Single-stranded right-handed beta-helix, Pectin lyase-like"/>
    <property type="match status" value="1"/>
</dbReference>
<evidence type="ECO:0000256" key="1">
    <source>
        <dbReference type="SAM" id="MobiDB-lite"/>
    </source>
</evidence>
<evidence type="ECO:0000313" key="4">
    <source>
        <dbReference type="EMBL" id="ADW70523.1"/>
    </source>
</evidence>
<accession>E8X415</accession>
<dbReference type="RefSeq" id="WP_013581834.1">
    <property type="nucleotide sequence ID" value="NC_015064.1"/>
</dbReference>
<organism evidence="5">
    <name type="scientific">Granulicella tundricola (strain ATCC BAA-1859 / DSM 23138 / MP5ACTX9)</name>
    <dbReference type="NCBI Taxonomy" id="1198114"/>
    <lineage>
        <taxon>Bacteria</taxon>
        <taxon>Pseudomonadati</taxon>
        <taxon>Acidobacteriota</taxon>
        <taxon>Terriglobia</taxon>
        <taxon>Terriglobales</taxon>
        <taxon>Acidobacteriaceae</taxon>
        <taxon>Granulicella</taxon>
    </lineage>
</organism>
<dbReference type="InterPro" id="IPR012334">
    <property type="entry name" value="Pectin_lyas_fold"/>
</dbReference>
<name>E8X415_GRATM</name>
<dbReference type="OrthoDB" id="5488826at2"/>
<feature type="chain" id="PRO_5003234148" description="DUF6298 domain-containing protein" evidence="2">
    <location>
        <begin position="23"/>
        <end position="1008"/>
    </location>
</feature>
<dbReference type="Proteomes" id="UP000000343">
    <property type="component" value="Chromosome"/>
</dbReference>
<reference evidence="5" key="1">
    <citation type="submission" date="2011-01" db="EMBL/GenBank/DDBJ databases">
        <title>Complete sequence of chromosome of Acidobacterium sp. MP5ACTX9.</title>
        <authorList>
            <consortium name="US DOE Joint Genome Institute"/>
            <person name="Lucas S."/>
            <person name="Copeland A."/>
            <person name="Lapidus A."/>
            <person name="Cheng J.-F."/>
            <person name="Goodwin L."/>
            <person name="Pitluck S."/>
            <person name="Teshima H."/>
            <person name="Detter J.C."/>
            <person name="Han C."/>
            <person name="Tapia R."/>
            <person name="Land M."/>
            <person name="Hauser L."/>
            <person name="Kyrpides N."/>
            <person name="Ivanova N."/>
            <person name="Ovchinnikova G."/>
            <person name="Pagani I."/>
            <person name="Rawat S.R."/>
            <person name="Mannisto M."/>
            <person name="Haggblom M.M."/>
            <person name="Woyke T."/>
        </authorList>
    </citation>
    <scope>NUCLEOTIDE SEQUENCE [LARGE SCALE GENOMIC DNA]</scope>
    <source>
        <strain evidence="5">MP5ACTX9</strain>
    </source>
</reference>
<dbReference type="HOGENOM" id="CLU_292520_0_0_0"/>
<feature type="region of interest" description="Disordered" evidence="1">
    <location>
        <begin position="871"/>
        <end position="890"/>
    </location>
</feature>
<dbReference type="PaxDb" id="1198114-AciX9_3518"/>
<dbReference type="SUPFAM" id="SSF51126">
    <property type="entry name" value="Pectin lyase-like"/>
    <property type="match status" value="1"/>
</dbReference>
<evidence type="ECO:0000313" key="5">
    <source>
        <dbReference type="Proteomes" id="UP000000343"/>
    </source>
</evidence>
<sequence length="1008" mass="110000">MRVSPTPLLLLAFTAPASISFAQTAAVPHNPTGIDFSFAGYEAGPALPSIPAVLTVRPTGSDDTALLQSAIDRIATLPIQPNGFRSALLLQPGRYRIAGQLTLRASGIVLRGSGPTNTTLIAEGLSRRSLIEAGALTDPTLATPIEVTEDAPAGSLTLTLTSTDSLTTGDHIVVRRPSTAPWISAISMSGLPGTFANQRLDWQPGSHDLVWDRTILSIDPTTHTITLDAPITTALEKQYGAGTVAKLTGQPPITHIGIEDLTLESTFDPANPKDEDHAWIAILFDHLEDAFVRNVTTRHFAASAVHVNLRARRITITDTHAESPIAEFAGYRRQSFLIDGQQVLVRHSTSEAGMNDFASGLLAGGPNVFLDDTATASLGASGAFEGWSSGILYERVHIPNARLQLLLDFSRAQGAGWTAANSILWNSTAQSVDAIGPPAAANYVINSPQSLYETQLQARIGTTLLPETSVSSSFPPSPLWFASPKAETPANPPQTHPVQIINGRFVLEGKTLWGPSQGEAWWRGDTSPYTAGKSTGSSVSRFMPGVTAPGLTEDLPEMASRLKARGIVSIQINPGLWYDHRRDAHTVERRDDGNVWAPFFEAPWARSGQGTAWDGLSKFDLSRYNPWYFERQKQFAQQAAQQGFLIFYDLYNTHDVLEIGPHWIDYAWRPANNINNTGLPEPPPLKPHNRNDVGNQFFSTTNPELKALHRAYMLHTFDQLGDQPNVIFGIAYQYAGPLEFEQFFQDTAREWESTHPGRHIRFALTTSKQTTDAILQDPIRSKQIAVVDMRYWEYRPDGTLFAPKAGENHAFRELISLAFPGYTDTPPVTTPEQVYRATREYRDRYPNIALMPMEDGAGPIPILMGGGASQSALVGGRTPAPKPSAEQQASAMYPLRPATAPPEHANADHNLEAFIQTNLATSLMNLSPRDGWTAAPDHTWTLAGSPKDPILLYSLSGPDITLTHPLPHTHYAAQWFDPETGQTQPAEAKQSTYAKPNASPWLLLLKPE</sequence>
<feature type="domain" description="DUF6298" evidence="3">
    <location>
        <begin position="487"/>
        <end position="868"/>
    </location>
</feature>
<dbReference type="eggNOG" id="COG5434">
    <property type="taxonomic scope" value="Bacteria"/>
</dbReference>
<keyword evidence="2" id="KW-0732">Signal</keyword>
<keyword evidence="5" id="KW-1185">Reference proteome</keyword>
<dbReference type="EMBL" id="CP002480">
    <property type="protein sequence ID" value="ADW70523.1"/>
    <property type="molecule type" value="Genomic_DNA"/>
</dbReference>
<dbReference type="Gene3D" id="3.20.20.80">
    <property type="entry name" value="Glycosidases"/>
    <property type="match status" value="1"/>
</dbReference>
<dbReference type="Pfam" id="PF19815">
    <property type="entry name" value="DUF6298"/>
    <property type="match status" value="1"/>
</dbReference>
<evidence type="ECO:0000259" key="3">
    <source>
        <dbReference type="Pfam" id="PF19815"/>
    </source>
</evidence>